<dbReference type="EMBL" id="JAUOZS010000001">
    <property type="protein sequence ID" value="MDT8900095.1"/>
    <property type="molecule type" value="Genomic_DNA"/>
</dbReference>
<comment type="caution">
    <text evidence="1">The sequence shown here is derived from an EMBL/GenBank/DDBJ whole genome shotgun (WGS) entry which is preliminary data.</text>
</comment>
<reference evidence="1 2" key="1">
    <citation type="submission" date="2023-07" db="EMBL/GenBank/DDBJ databases">
        <title>The novel representative of Negativicutes class, Anaeroselena agilis gen. nov. sp. nov.</title>
        <authorList>
            <person name="Prokofeva M.I."/>
            <person name="Elcheninov A.G."/>
            <person name="Klyukina A."/>
            <person name="Kublanov I.V."/>
            <person name="Frolov E.N."/>
            <person name="Podosokorskaya O.A."/>
        </authorList>
    </citation>
    <scope>NUCLEOTIDE SEQUENCE [LARGE SCALE GENOMIC DNA]</scope>
    <source>
        <strain evidence="1 2">4137-cl</strain>
    </source>
</reference>
<name>A0ABU3NTE7_9FIRM</name>
<dbReference type="RefSeq" id="WP_413778655.1">
    <property type="nucleotide sequence ID" value="NZ_JAUOZS010000001.1"/>
</dbReference>
<accession>A0ABU3NTE7</accession>
<sequence length="74" mass="8158">MPKNVCLSEQDFESFLYSAIELFGWNGDPEIGVLTRNGNALRTFADAGVMTGNKGLVVRMDDGSEFQITIVKSR</sequence>
<proteinExistence type="predicted"/>
<evidence type="ECO:0000313" key="1">
    <source>
        <dbReference type="EMBL" id="MDT8900095.1"/>
    </source>
</evidence>
<keyword evidence="2" id="KW-1185">Reference proteome</keyword>
<organism evidence="1 2">
    <name type="scientific">Anaeroselena agilis</name>
    <dbReference type="NCBI Taxonomy" id="3063788"/>
    <lineage>
        <taxon>Bacteria</taxon>
        <taxon>Bacillati</taxon>
        <taxon>Bacillota</taxon>
        <taxon>Negativicutes</taxon>
        <taxon>Acetonemataceae</taxon>
        <taxon>Anaeroselena</taxon>
    </lineage>
</organism>
<dbReference type="Proteomes" id="UP001254848">
    <property type="component" value="Unassembled WGS sequence"/>
</dbReference>
<gene>
    <name evidence="1" type="ORF">Q4T40_02440</name>
</gene>
<evidence type="ECO:0000313" key="2">
    <source>
        <dbReference type="Proteomes" id="UP001254848"/>
    </source>
</evidence>
<protein>
    <submittedName>
        <fullName evidence="1">Uncharacterized protein</fullName>
    </submittedName>
</protein>